<dbReference type="EMBL" id="JAPYYP010000004">
    <property type="protein sequence ID" value="MDA5107749.1"/>
    <property type="molecule type" value="Genomic_DNA"/>
</dbReference>
<feature type="transmembrane region" description="Helical" evidence="1">
    <location>
        <begin position="7"/>
        <end position="24"/>
    </location>
</feature>
<reference evidence="2" key="1">
    <citation type="submission" date="2022-12" db="EMBL/GenBank/DDBJ databases">
        <title>Draft genome sequence of the thermophilic strain Brevibacillus thermoruber HT42, isolated from Los Humeros, Puebla, Mexico, with biotechnological potential.</title>
        <authorList>
            <person name="Lara Sanchez J."/>
            <person name="Solis Palacios R."/>
            <person name="Bustos Baena A.S."/>
            <person name="Ruz Baez A.E."/>
            <person name="Espinosa Luna G."/>
            <person name="Oliart Ros R.M."/>
        </authorList>
    </citation>
    <scope>NUCLEOTIDE SEQUENCE</scope>
    <source>
        <strain evidence="2">HT42</strain>
    </source>
</reference>
<protein>
    <submittedName>
        <fullName evidence="2">Uncharacterized protein</fullName>
    </submittedName>
</protein>
<name>A0A9X3Z2L0_9BACL</name>
<dbReference type="RefSeq" id="WP_029100086.1">
    <property type="nucleotide sequence ID" value="NZ_JAPYYP010000004.1"/>
</dbReference>
<gene>
    <name evidence="2" type="ORF">O3V59_05205</name>
</gene>
<dbReference type="AlphaFoldDB" id="A0A9X3Z2L0"/>
<evidence type="ECO:0000256" key="1">
    <source>
        <dbReference type="SAM" id="Phobius"/>
    </source>
</evidence>
<sequence>MRVFGKWFGFVLLSTFVCVVLTFAGMVGVIIAGGIIIGTLLFLTQLFYEEVGRLHRSVQFLSKKINRRGDE</sequence>
<evidence type="ECO:0000313" key="3">
    <source>
        <dbReference type="Proteomes" id="UP001151071"/>
    </source>
</evidence>
<comment type="caution">
    <text evidence="2">The sequence shown here is derived from an EMBL/GenBank/DDBJ whole genome shotgun (WGS) entry which is preliminary data.</text>
</comment>
<organism evidence="2 3">
    <name type="scientific">Brevibacillus thermoruber</name>
    <dbReference type="NCBI Taxonomy" id="33942"/>
    <lineage>
        <taxon>Bacteria</taxon>
        <taxon>Bacillati</taxon>
        <taxon>Bacillota</taxon>
        <taxon>Bacilli</taxon>
        <taxon>Bacillales</taxon>
        <taxon>Paenibacillaceae</taxon>
        <taxon>Brevibacillus</taxon>
    </lineage>
</organism>
<keyword evidence="1" id="KW-0472">Membrane</keyword>
<keyword evidence="1" id="KW-0812">Transmembrane</keyword>
<evidence type="ECO:0000313" key="2">
    <source>
        <dbReference type="EMBL" id="MDA5107749.1"/>
    </source>
</evidence>
<accession>A0A9X3Z2L0</accession>
<proteinExistence type="predicted"/>
<keyword evidence="1" id="KW-1133">Transmembrane helix</keyword>
<dbReference type="Proteomes" id="UP001151071">
    <property type="component" value="Unassembled WGS sequence"/>
</dbReference>
<keyword evidence="3" id="KW-1185">Reference proteome</keyword>